<evidence type="ECO:0000313" key="2">
    <source>
        <dbReference type="EMBL" id="KIL62432.1"/>
    </source>
</evidence>
<feature type="region of interest" description="Disordered" evidence="1">
    <location>
        <begin position="297"/>
        <end position="331"/>
    </location>
</feature>
<dbReference type="AlphaFoldDB" id="A0A0C2WLH5"/>
<reference evidence="2 3" key="1">
    <citation type="submission" date="2014-04" db="EMBL/GenBank/DDBJ databases">
        <title>Evolutionary Origins and Diversification of the Mycorrhizal Mutualists.</title>
        <authorList>
            <consortium name="DOE Joint Genome Institute"/>
            <consortium name="Mycorrhizal Genomics Consortium"/>
            <person name="Kohler A."/>
            <person name="Kuo A."/>
            <person name="Nagy L.G."/>
            <person name="Floudas D."/>
            <person name="Copeland A."/>
            <person name="Barry K.W."/>
            <person name="Cichocki N."/>
            <person name="Veneault-Fourrey C."/>
            <person name="LaButti K."/>
            <person name="Lindquist E.A."/>
            <person name="Lipzen A."/>
            <person name="Lundell T."/>
            <person name="Morin E."/>
            <person name="Murat C."/>
            <person name="Riley R."/>
            <person name="Ohm R."/>
            <person name="Sun H."/>
            <person name="Tunlid A."/>
            <person name="Henrissat B."/>
            <person name="Grigoriev I.V."/>
            <person name="Hibbett D.S."/>
            <person name="Martin F."/>
        </authorList>
    </citation>
    <scope>NUCLEOTIDE SEQUENCE [LARGE SCALE GENOMIC DNA]</scope>
    <source>
        <strain evidence="2 3">Koide BX008</strain>
    </source>
</reference>
<dbReference type="STRING" id="946122.A0A0C2WLH5"/>
<dbReference type="InParanoid" id="A0A0C2WLH5"/>
<feature type="region of interest" description="Disordered" evidence="1">
    <location>
        <begin position="112"/>
        <end position="156"/>
    </location>
</feature>
<name>A0A0C2WLH5_AMAMK</name>
<evidence type="ECO:0000256" key="1">
    <source>
        <dbReference type="SAM" id="MobiDB-lite"/>
    </source>
</evidence>
<feature type="compositionally biased region" description="Polar residues" evidence="1">
    <location>
        <begin position="115"/>
        <end position="126"/>
    </location>
</feature>
<gene>
    <name evidence="2" type="ORF">M378DRAFT_794334</name>
</gene>
<protein>
    <submittedName>
        <fullName evidence="2">Uncharacterized protein</fullName>
    </submittedName>
</protein>
<keyword evidence="3" id="KW-1185">Reference proteome</keyword>
<organism evidence="2 3">
    <name type="scientific">Amanita muscaria (strain Koide BX008)</name>
    <dbReference type="NCBI Taxonomy" id="946122"/>
    <lineage>
        <taxon>Eukaryota</taxon>
        <taxon>Fungi</taxon>
        <taxon>Dikarya</taxon>
        <taxon>Basidiomycota</taxon>
        <taxon>Agaricomycotina</taxon>
        <taxon>Agaricomycetes</taxon>
        <taxon>Agaricomycetidae</taxon>
        <taxon>Agaricales</taxon>
        <taxon>Pluteineae</taxon>
        <taxon>Amanitaceae</taxon>
        <taxon>Amanita</taxon>
    </lineage>
</organism>
<dbReference type="OrthoDB" id="2938947at2759"/>
<dbReference type="EMBL" id="KN818271">
    <property type="protein sequence ID" value="KIL62432.1"/>
    <property type="molecule type" value="Genomic_DNA"/>
</dbReference>
<accession>A0A0C2WLH5</accession>
<sequence>MAEQPPAAIPSAQEQNELPTYGTGVWISYKIDFRTQFEGLRERVNDVETYYLSLSNLYMSPKACSLDRDRWTVAQISTYKATNGFEHESLVVEVECEGAKVYLRIERRRSKSKINKTPSNATPKTQASDDSDSPSDNAAGPPEDNRPTGGSSSSLSPKVAYDTIKFSETLKGLIKGEECIEVVRFSKGKRLSLSQITVLARCVNTMEQSYTVLKANCYWFAHLVVRTAGLIEPDCQVESISKKKPGEFLNFQAISKSERAMIKDVKVEYDKKWAKFNDDIHKAVNNENSPIYKQALQREEEERKAKEEERNAKEEEKRKREEAERKAEQAEERIKKLEALLAAQATNGAK</sequence>
<evidence type="ECO:0000313" key="3">
    <source>
        <dbReference type="Proteomes" id="UP000054549"/>
    </source>
</evidence>
<dbReference type="Proteomes" id="UP000054549">
    <property type="component" value="Unassembled WGS sequence"/>
</dbReference>
<dbReference type="HOGENOM" id="CLU_792198_0_0_1"/>
<proteinExistence type="predicted"/>